<evidence type="ECO:0000313" key="1">
    <source>
        <dbReference type="EnsemblPlants" id="PGSC0003DMT400087031"/>
    </source>
</evidence>
<proteinExistence type="predicted"/>
<evidence type="ECO:0000313" key="2">
    <source>
        <dbReference type="Proteomes" id="UP000011115"/>
    </source>
</evidence>
<dbReference type="InterPro" id="IPR046934">
    <property type="entry name" value="PIR2-like"/>
</dbReference>
<protein>
    <submittedName>
        <fullName evidence="1">Nutrient reservoir</fullName>
    </submittedName>
</protein>
<accession>M1DD13</accession>
<dbReference type="PANTHER" id="PTHR46405">
    <property type="entry name" value="OS05G0141500 PROTEIN"/>
    <property type="match status" value="1"/>
</dbReference>
<dbReference type="HOGENOM" id="CLU_1689820_0_0_1"/>
<dbReference type="PANTHER" id="PTHR46405:SF9">
    <property type="entry name" value="E3 UBIQUITIN-PROTEIN LIGASE RF298"/>
    <property type="match status" value="1"/>
</dbReference>
<dbReference type="InParanoid" id="M1DD13"/>
<name>M1DD13_SOLTU</name>
<sequence length="156" mass="18415">MKATRRLGKDNDELKMLRQEREDDEKVHREMQMLEENAIERIMEMEQAFVNTNCMIETTNYGLSTLERYNVGPKKEMEALMLCTGVYAMNVNNALTKVQEAVKKFQAAEWRNAHLRRICLLSSRKKLYYRSSKRKPTRLCTSLRYFYSISETSLPS</sequence>
<reference evidence="1" key="2">
    <citation type="submission" date="2015-06" db="UniProtKB">
        <authorList>
            <consortium name="EnsemblPlants"/>
        </authorList>
    </citation>
    <scope>IDENTIFICATION</scope>
    <source>
        <strain evidence="1">DM1-3 516 R44</strain>
    </source>
</reference>
<dbReference type="EnsemblPlants" id="PGSC0003DMT400087031">
    <property type="protein sequence ID" value="PGSC0003DMT400087031"/>
    <property type="gene ID" value="PGSC0003DMG400036602"/>
</dbReference>
<dbReference type="Gramene" id="PGSC0003DMT400087031">
    <property type="protein sequence ID" value="PGSC0003DMT400087031"/>
    <property type="gene ID" value="PGSC0003DMG400036602"/>
</dbReference>
<organism evidence="1 2">
    <name type="scientific">Solanum tuberosum</name>
    <name type="common">Potato</name>
    <dbReference type="NCBI Taxonomy" id="4113"/>
    <lineage>
        <taxon>Eukaryota</taxon>
        <taxon>Viridiplantae</taxon>
        <taxon>Streptophyta</taxon>
        <taxon>Embryophyta</taxon>
        <taxon>Tracheophyta</taxon>
        <taxon>Spermatophyta</taxon>
        <taxon>Magnoliopsida</taxon>
        <taxon>eudicotyledons</taxon>
        <taxon>Gunneridae</taxon>
        <taxon>Pentapetalae</taxon>
        <taxon>asterids</taxon>
        <taxon>lamiids</taxon>
        <taxon>Solanales</taxon>
        <taxon>Solanaceae</taxon>
        <taxon>Solanoideae</taxon>
        <taxon>Solaneae</taxon>
        <taxon>Solanum</taxon>
    </lineage>
</organism>
<dbReference type="PaxDb" id="4113-PGSC0003DMT400087031"/>
<dbReference type="AlphaFoldDB" id="M1DD13"/>
<reference evidence="2" key="1">
    <citation type="journal article" date="2011" name="Nature">
        <title>Genome sequence and analysis of the tuber crop potato.</title>
        <authorList>
            <consortium name="The Potato Genome Sequencing Consortium"/>
        </authorList>
    </citation>
    <scope>NUCLEOTIDE SEQUENCE [LARGE SCALE GENOMIC DNA]</scope>
    <source>
        <strain evidence="2">cv. DM1-3 516 R44</strain>
    </source>
</reference>
<keyword evidence="2" id="KW-1185">Reference proteome</keyword>
<dbReference type="Proteomes" id="UP000011115">
    <property type="component" value="Unassembled WGS sequence"/>
</dbReference>